<dbReference type="InterPro" id="IPR036259">
    <property type="entry name" value="MFS_trans_sf"/>
</dbReference>
<dbReference type="OrthoDB" id="2985014at2759"/>
<dbReference type="EMBL" id="KN833767">
    <property type="protein sequence ID" value="KIK20313.1"/>
    <property type="molecule type" value="Genomic_DNA"/>
</dbReference>
<keyword evidence="1" id="KW-0812">Transmembrane</keyword>
<dbReference type="HOGENOM" id="CLU_2489471_0_0_1"/>
<reference evidence="3" key="2">
    <citation type="submission" date="2015-01" db="EMBL/GenBank/DDBJ databases">
        <title>Evolutionary Origins and Diversification of the Mycorrhizal Mutualists.</title>
        <authorList>
            <consortium name="DOE Joint Genome Institute"/>
            <consortium name="Mycorrhizal Genomics Consortium"/>
            <person name="Kohler A."/>
            <person name="Kuo A."/>
            <person name="Nagy L.G."/>
            <person name="Floudas D."/>
            <person name="Copeland A."/>
            <person name="Barry K.W."/>
            <person name="Cichocki N."/>
            <person name="Veneault-Fourrey C."/>
            <person name="LaButti K."/>
            <person name="Lindquist E.A."/>
            <person name="Lipzen A."/>
            <person name="Lundell T."/>
            <person name="Morin E."/>
            <person name="Murat C."/>
            <person name="Riley R."/>
            <person name="Ohm R."/>
            <person name="Sun H."/>
            <person name="Tunlid A."/>
            <person name="Henrissat B."/>
            <person name="Grigoriev I.V."/>
            <person name="Hibbett D.S."/>
            <person name="Martin F."/>
        </authorList>
    </citation>
    <scope>NUCLEOTIDE SEQUENCE [LARGE SCALE GENOMIC DNA]</scope>
    <source>
        <strain evidence="3">441</strain>
    </source>
</reference>
<dbReference type="STRING" id="765257.A0A0C9ZK49"/>
<proteinExistence type="predicted"/>
<name>A0A0C9ZK49_9AGAM</name>
<organism evidence="2 3">
    <name type="scientific">Pisolithus microcarpus 441</name>
    <dbReference type="NCBI Taxonomy" id="765257"/>
    <lineage>
        <taxon>Eukaryota</taxon>
        <taxon>Fungi</taxon>
        <taxon>Dikarya</taxon>
        <taxon>Basidiomycota</taxon>
        <taxon>Agaricomycotina</taxon>
        <taxon>Agaricomycetes</taxon>
        <taxon>Agaricomycetidae</taxon>
        <taxon>Boletales</taxon>
        <taxon>Sclerodermatineae</taxon>
        <taxon>Pisolithaceae</taxon>
        <taxon>Pisolithus</taxon>
    </lineage>
</organism>
<evidence type="ECO:0000256" key="1">
    <source>
        <dbReference type="SAM" id="Phobius"/>
    </source>
</evidence>
<evidence type="ECO:0000313" key="3">
    <source>
        <dbReference type="Proteomes" id="UP000054018"/>
    </source>
</evidence>
<keyword evidence="1" id="KW-1133">Transmembrane helix</keyword>
<dbReference type="Proteomes" id="UP000054018">
    <property type="component" value="Unassembled WGS sequence"/>
</dbReference>
<accession>A0A0C9ZK49</accession>
<sequence>RASGIAFVFVASSLGGILATWLLGYLLPAPKYTAATITPIGQVVFASLNLLYLSQMNRAKAKTRLSVAKHDEAEHLGDRSAWFVYTI</sequence>
<feature type="transmembrane region" description="Helical" evidence="1">
    <location>
        <begin position="32"/>
        <end position="53"/>
    </location>
</feature>
<keyword evidence="3" id="KW-1185">Reference proteome</keyword>
<dbReference type="AlphaFoldDB" id="A0A0C9ZK49"/>
<gene>
    <name evidence="2" type="ORF">PISMIDRAFT_682406</name>
</gene>
<dbReference type="SUPFAM" id="SSF103473">
    <property type="entry name" value="MFS general substrate transporter"/>
    <property type="match status" value="1"/>
</dbReference>
<evidence type="ECO:0000313" key="2">
    <source>
        <dbReference type="EMBL" id="KIK20313.1"/>
    </source>
</evidence>
<keyword evidence="1" id="KW-0472">Membrane</keyword>
<feature type="transmembrane region" description="Helical" evidence="1">
    <location>
        <begin position="7"/>
        <end position="26"/>
    </location>
</feature>
<reference evidence="2 3" key="1">
    <citation type="submission" date="2014-04" db="EMBL/GenBank/DDBJ databases">
        <authorList>
            <consortium name="DOE Joint Genome Institute"/>
            <person name="Kuo A."/>
            <person name="Kohler A."/>
            <person name="Costa M.D."/>
            <person name="Nagy L.G."/>
            <person name="Floudas D."/>
            <person name="Copeland A."/>
            <person name="Barry K.W."/>
            <person name="Cichocki N."/>
            <person name="Veneault-Fourrey C."/>
            <person name="LaButti K."/>
            <person name="Lindquist E.A."/>
            <person name="Lipzen A."/>
            <person name="Lundell T."/>
            <person name="Morin E."/>
            <person name="Murat C."/>
            <person name="Sun H."/>
            <person name="Tunlid A."/>
            <person name="Henrissat B."/>
            <person name="Grigoriev I.V."/>
            <person name="Hibbett D.S."/>
            <person name="Martin F."/>
            <person name="Nordberg H.P."/>
            <person name="Cantor M.N."/>
            <person name="Hua S.X."/>
        </authorList>
    </citation>
    <scope>NUCLEOTIDE SEQUENCE [LARGE SCALE GENOMIC DNA]</scope>
    <source>
        <strain evidence="2 3">441</strain>
    </source>
</reference>
<protein>
    <recommendedName>
        <fullName evidence="4">MFS transporter</fullName>
    </recommendedName>
</protein>
<evidence type="ECO:0008006" key="4">
    <source>
        <dbReference type="Google" id="ProtNLM"/>
    </source>
</evidence>
<feature type="non-terminal residue" evidence="2">
    <location>
        <position position="1"/>
    </location>
</feature>